<evidence type="ECO:0008006" key="3">
    <source>
        <dbReference type="Google" id="ProtNLM"/>
    </source>
</evidence>
<keyword evidence="2" id="KW-1185">Reference proteome</keyword>
<dbReference type="Pfam" id="PF13148">
    <property type="entry name" value="DUF3987"/>
    <property type="match status" value="1"/>
</dbReference>
<organism evidence="1 2">
    <name type="scientific">Bradyrhizobium ottawaense</name>
    <dbReference type="NCBI Taxonomy" id="931866"/>
    <lineage>
        <taxon>Bacteria</taxon>
        <taxon>Pseudomonadati</taxon>
        <taxon>Pseudomonadota</taxon>
        <taxon>Alphaproteobacteria</taxon>
        <taxon>Hyphomicrobiales</taxon>
        <taxon>Nitrobacteraceae</taxon>
        <taxon>Bradyrhizobium</taxon>
    </lineage>
</organism>
<protein>
    <recommendedName>
        <fullName evidence="3">DUF3987 domain-containing protein</fullName>
    </recommendedName>
</protein>
<dbReference type="InterPro" id="IPR025048">
    <property type="entry name" value="DUF3987"/>
</dbReference>
<comment type="caution">
    <text evidence="1">The sequence shown here is derived from an EMBL/GenBank/DDBJ whole genome shotgun (WGS) entry which is preliminary data.</text>
</comment>
<evidence type="ECO:0000313" key="1">
    <source>
        <dbReference type="EMBL" id="MEY9452319.1"/>
    </source>
</evidence>
<dbReference type="EMBL" id="JBGBZJ010000003">
    <property type="protein sequence ID" value="MEY9452319.1"/>
    <property type="molecule type" value="Genomic_DNA"/>
</dbReference>
<proteinExistence type="predicted"/>
<dbReference type="RefSeq" id="WP_370093110.1">
    <property type="nucleotide sequence ID" value="NZ_JBGBZG010000002.1"/>
</dbReference>
<dbReference type="Proteomes" id="UP001565369">
    <property type="component" value="Unassembled WGS sequence"/>
</dbReference>
<evidence type="ECO:0000313" key="2">
    <source>
        <dbReference type="Proteomes" id="UP001565369"/>
    </source>
</evidence>
<name>A0ABV4FL68_9BRAD</name>
<accession>A0ABV4FL68</accession>
<gene>
    <name evidence="1" type="ORF">ABIG07_001267</name>
</gene>
<sequence>MIENVTVLKNAAERPLPLIRQAQPAAAFPVEALGPVLADAAVALHEHVQSPLAMCSQAVLAAATLAVQGHADVELASGQIKPVSNFFLTVAASGERKTATDQRALGPVRKHEEFLAEKYKLERLAFVNDHAAWEAARKKAMNSNKGDRAAIRNALNQLGPEPVAPPLPLLTCPDPTFEGLTLAMQQGQPSMGVFSSEGGQFVGGHAMSDENKLASAAAFSSCWDGEPIKRVRAKDGVTILPGRRLAMHLMVQPEVANILLSDPVLVDQGMLSRYLVTAPEGRSGRRFHKEPTPESRGKLVRYEQQMYTILQRPLPLADGKPYEVAPRVLRLSKDARTMLINFSDHVEGQLGPNGELKPISGLANKLPEHAARLAAALTMFADPDAKEIGLDAAENGIKLVRHYADESLRLFEGAQIDAKLRQAARLLEWLQQSWKEVNVSLPDIYQRGPNFVASRRAALELVRVLEAHGWLRKVSGGGVVAGERRREVWCIVGDA</sequence>
<reference evidence="1 2" key="1">
    <citation type="submission" date="2024-07" db="EMBL/GenBank/DDBJ databases">
        <title>Genomic Encyclopedia of Type Strains, Phase V (KMG-V): Genome sequencing to study the core and pangenomes of soil and plant-associated prokaryotes.</title>
        <authorList>
            <person name="Whitman W."/>
        </authorList>
    </citation>
    <scope>NUCLEOTIDE SEQUENCE [LARGE SCALE GENOMIC DNA]</scope>
    <source>
        <strain evidence="1 2">USDA 152</strain>
    </source>
</reference>